<accession>A0A562M1X1</accession>
<dbReference type="Pfam" id="PF01527">
    <property type="entry name" value="HTH_Tnp_1"/>
    <property type="match status" value="1"/>
</dbReference>
<evidence type="ECO:0000313" key="1">
    <source>
        <dbReference type="EMBL" id="TWI13944.1"/>
    </source>
</evidence>
<evidence type="ECO:0000313" key="2">
    <source>
        <dbReference type="Proteomes" id="UP000315908"/>
    </source>
</evidence>
<reference evidence="1 2" key="1">
    <citation type="journal article" date="2015" name="Stand. Genomic Sci.">
        <title>Genomic Encyclopedia of Bacterial and Archaeal Type Strains, Phase III: the genomes of soil and plant-associated and newly described type strains.</title>
        <authorList>
            <person name="Whitman W.B."/>
            <person name="Woyke T."/>
            <person name="Klenk H.P."/>
            <person name="Zhou Y."/>
            <person name="Lilburn T.G."/>
            <person name="Beck B.J."/>
            <person name="De Vos P."/>
            <person name="Vandamme P."/>
            <person name="Eisen J.A."/>
            <person name="Garrity G."/>
            <person name="Hugenholtz P."/>
            <person name="Kyrpides N.C."/>
        </authorList>
    </citation>
    <scope>NUCLEOTIDE SEQUENCE [LARGE SCALE GENOMIC DNA]</scope>
    <source>
        <strain evidence="1 2">CGMCC 1.6855</strain>
    </source>
</reference>
<dbReference type="InterPro" id="IPR010921">
    <property type="entry name" value="Trp_repressor/repl_initiator"/>
</dbReference>
<dbReference type="RefSeq" id="WP_145331258.1">
    <property type="nucleotide sequence ID" value="NZ_VLKR01000054.1"/>
</dbReference>
<dbReference type="Proteomes" id="UP000315908">
    <property type="component" value="Unassembled WGS sequence"/>
</dbReference>
<dbReference type="GO" id="GO:0004803">
    <property type="term" value="F:transposase activity"/>
    <property type="evidence" value="ECO:0007669"/>
    <property type="project" value="InterPro"/>
</dbReference>
<dbReference type="InterPro" id="IPR002514">
    <property type="entry name" value="Transposase_8"/>
</dbReference>
<dbReference type="AlphaFoldDB" id="A0A562M1X1"/>
<gene>
    <name evidence="1" type="ORF">IQ31_05414</name>
</gene>
<dbReference type="EMBL" id="VLKR01000054">
    <property type="protein sequence ID" value="TWI13944.1"/>
    <property type="molecule type" value="Genomic_DNA"/>
</dbReference>
<sequence length="92" mass="10704">MSRTRRTFSKDFKSRVVLESLREKDTIEVLAKKYELLPTQISAWKAEAIRNMSKVFSTDTGDSKDSNIPTEKLFARIGELSLENEFLKKKLY</sequence>
<dbReference type="OrthoDB" id="291972at2"/>
<dbReference type="GO" id="GO:0043565">
    <property type="term" value="F:sequence-specific DNA binding"/>
    <property type="evidence" value="ECO:0007669"/>
    <property type="project" value="InterPro"/>
</dbReference>
<dbReference type="GO" id="GO:0006313">
    <property type="term" value="P:DNA transposition"/>
    <property type="evidence" value="ECO:0007669"/>
    <property type="project" value="InterPro"/>
</dbReference>
<protein>
    <submittedName>
        <fullName evidence="1">Transposase</fullName>
    </submittedName>
</protein>
<dbReference type="SUPFAM" id="SSF48295">
    <property type="entry name" value="TrpR-like"/>
    <property type="match status" value="1"/>
</dbReference>
<comment type="caution">
    <text evidence="1">The sequence shown here is derived from an EMBL/GenBank/DDBJ whole genome shotgun (WGS) entry which is preliminary data.</text>
</comment>
<organism evidence="1 2">
    <name type="scientific">Sphingobacterium siyangense</name>
    <dbReference type="NCBI Taxonomy" id="459529"/>
    <lineage>
        <taxon>Bacteria</taxon>
        <taxon>Pseudomonadati</taxon>
        <taxon>Bacteroidota</taxon>
        <taxon>Sphingobacteriia</taxon>
        <taxon>Sphingobacteriales</taxon>
        <taxon>Sphingobacteriaceae</taxon>
        <taxon>Sphingobacterium</taxon>
    </lineage>
</organism>
<proteinExistence type="predicted"/>
<name>A0A562M1X1_9SPHI</name>